<protein>
    <submittedName>
        <fullName evidence="1">Uncharacterized protein</fullName>
    </submittedName>
</protein>
<dbReference type="EMBL" id="JAGKQM010000002">
    <property type="protein sequence ID" value="KAH0938097.1"/>
    <property type="molecule type" value="Genomic_DNA"/>
</dbReference>
<accession>A0ABQ8E8W8</accession>
<proteinExistence type="predicted"/>
<sequence>MAYKASHDRLCSHLSYGGRPASGSGDHASFTGLDRRLLVSETTLSSVVLDRRLLDPLRSIL</sequence>
<reference evidence="1 2" key="1">
    <citation type="submission" date="2021-05" db="EMBL/GenBank/DDBJ databases">
        <title>Genome Assembly of Synthetic Allotetraploid Brassica napus Reveals Homoeologous Exchanges between Subgenomes.</title>
        <authorList>
            <person name="Davis J.T."/>
        </authorList>
    </citation>
    <scope>NUCLEOTIDE SEQUENCE [LARGE SCALE GENOMIC DNA]</scope>
    <source>
        <strain evidence="2">cv. Da-Ae</strain>
        <tissue evidence="1">Seedling</tissue>
    </source>
</reference>
<dbReference type="Proteomes" id="UP000824890">
    <property type="component" value="Unassembled WGS sequence"/>
</dbReference>
<keyword evidence="2" id="KW-1185">Reference proteome</keyword>
<name>A0ABQ8E8W8_BRANA</name>
<evidence type="ECO:0000313" key="1">
    <source>
        <dbReference type="EMBL" id="KAH0938097.1"/>
    </source>
</evidence>
<evidence type="ECO:0000313" key="2">
    <source>
        <dbReference type="Proteomes" id="UP000824890"/>
    </source>
</evidence>
<organism evidence="1 2">
    <name type="scientific">Brassica napus</name>
    <name type="common">Rape</name>
    <dbReference type="NCBI Taxonomy" id="3708"/>
    <lineage>
        <taxon>Eukaryota</taxon>
        <taxon>Viridiplantae</taxon>
        <taxon>Streptophyta</taxon>
        <taxon>Embryophyta</taxon>
        <taxon>Tracheophyta</taxon>
        <taxon>Spermatophyta</taxon>
        <taxon>Magnoliopsida</taxon>
        <taxon>eudicotyledons</taxon>
        <taxon>Gunneridae</taxon>
        <taxon>Pentapetalae</taxon>
        <taxon>rosids</taxon>
        <taxon>malvids</taxon>
        <taxon>Brassicales</taxon>
        <taxon>Brassicaceae</taxon>
        <taxon>Brassiceae</taxon>
        <taxon>Brassica</taxon>
    </lineage>
</organism>
<gene>
    <name evidence="1" type="ORF">HID58_005558</name>
</gene>
<comment type="caution">
    <text evidence="1">The sequence shown here is derived from an EMBL/GenBank/DDBJ whole genome shotgun (WGS) entry which is preliminary data.</text>
</comment>